<keyword evidence="5" id="KW-0804">Transcription</keyword>
<evidence type="ECO:0000256" key="1">
    <source>
        <dbReference type="ARBA" id="ARBA00010641"/>
    </source>
</evidence>
<dbReference type="Pfam" id="PF08281">
    <property type="entry name" value="Sigma70_r4_2"/>
    <property type="match status" value="1"/>
</dbReference>
<dbReference type="InterPro" id="IPR007627">
    <property type="entry name" value="RNA_pol_sigma70_r2"/>
</dbReference>
<protein>
    <submittedName>
        <fullName evidence="8">RNA polymerase sigma factor</fullName>
    </submittedName>
</protein>
<evidence type="ECO:0000259" key="6">
    <source>
        <dbReference type="Pfam" id="PF04542"/>
    </source>
</evidence>
<dbReference type="GO" id="GO:0016987">
    <property type="term" value="F:sigma factor activity"/>
    <property type="evidence" value="ECO:0007669"/>
    <property type="project" value="UniProtKB-KW"/>
</dbReference>
<evidence type="ECO:0000256" key="4">
    <source>
        <dbReference type="ARBA" id="ARBA00023125"/>
    </source>
</evidence>
<evidence type="ECO:0000313" key="8">
    <source>
        <dbReference type="EMBL" id="KKQ92559.1"/>
    </source>
</evidence>
<reference evidence="8 9" key="1">
    <citation type="journal article" date="2015" name="Nature">
        <title>rRNA introns, odd ribosomes, and small enigmatic genomes across a large radiation of phyla.</title>
        <authorList>
            <person name="Brown C.T."/>
            <person name="Hug L.A."/>
            <person name="Thomas B.C."/>
            <person name="Sharon I."/>
            <person name="Castelle C.J."/>
            <person name="Singh A."/>
            <person name="Wilkins M.J."/>
            <person name="Williams K.H."/>
            <person name="Banfield J.F."/>
        </authorList>
    </citation>
    <scope>NUCLEOTIDE SEQUENCE [LARGE SCALE GENOMIC DNA]</scope>
</reference>
<dbReference type="InterPro" id="IPR013249">
    <property type="entry name" value="RNA_pol_sigma70_r4_t2"/>
</dbReference>
<dbReference type="Pfam" id="PF04542">
    <property type="entry name" value="Sigma70_r2"/>
    <property type="match status" value="1"/>
</dbReference>
<dbReference type="InterPro" id="IPR036388">
    <property type="entry name" value="WH-like_DNA-bd_sf"/>
</dbReference>
<evidence type="ECO:0000256" key="3">
    <source>
        <dbReference type="ARBA" id="ARBA00023082"/>
    </source>
</evidence>
<dbReference type="NCBIfam" id="TIGR02937">
    <property type="entry name" value="sigma70-ECF"/>
    <property type="match status" value="1"/>
</dbReference>
<dbReference type="PANTHER" id="PTHR43133">
    <property type="entry name" value="RNA POLYMERASE ECF-TYPE SIGMA FACTO"/>
    <property type="match status" value="1"/>
</dbReference>
<evidence type="ECO:0000256" key="2">
    <source>
        <dbReference type="ARBA" id="ARBA00023015"/>
    </source>
</evidence>
<keyword evidence="4" id="KW-0238">DNA-binding</keyword>
<dbReference type="Gene3D" id="1.10.10.10">
    <property type="entry name" value="Winged helix-like DNA-binding domain superfamily/Winged helix DNA-binding domain"/>
    <property type="match status" value="1"/>
</dbReference>
<dbReference type="STRING" id="1618572.UT17_C0002G0222"/>
<keyword evidence="2" id="KW-0805">Transcription regulation</keyword>
<comment type="caution">
    <text evidence="8">The sequence shown here is derived from an EMBL/GenBank/DDBJ whole genome shotgun (WGS) entry which is preliminary data.</text>
</comment>
<evidence type="ECO:0000259" key="7">
    <source>
        <dbReference type="Pfam" id="PF08281"/>
    </source>
</evidence>
<dbReference type="Gene3D" id="1.10.1740.10">
    <property type="match status" value="1"/>
</dbReference>
<organism evidence="8 9">
    <name type="scientific">Candidatus Woesebacteria bacterium GW2011_GWB1_39_10</name>
    <dbReference type="NCBI Taxonomy" id="1618572"/>
    <lineage>
        <taxon>Bacteria</taxon>
        <taxon>Candidatus Woeseibacteriota</taxon>
    </lineage>
</organism>
<evidence type="ECO:0000313" key="9">
    <source>
        <dbReference type="Proteomes" id="UP000034774"/>
    </source>
</evidence>
<dbReference type="InterPro" id="IPR014284">
    <property type="entry name" value="RNA_pol_sigma-70_dom"/>
</dbReference>
<proteinExistence type="inferred from homology"/>
<feature type="domain" description="RNA polymerase sigma factor 70 region 4 type 2" evidence="7">
    <location>
        <begin position="125"/>
        <end position="172"/>
    </location>
</feature>
<keyword evidence="3" id="KW-0731">Sigma factor</keyword>
<accession>A0A0G0P344</accession>
<comment type="similarity">
    <text evidence="1">Belongs to the sigma-70 factor family. ECF subfamily.</text>
</comment>
<dbReference type="CDD" id="cd06171">
    <property type="entry name" value="Sigma70_r4"/>
    <property type="match status" value="1"/>
</dbReference>
<dbReference type="GO" id="GO:0003677">
    <property type="term" value="F:DNA binding"/>
    <property type="evidence" value="ECO:0007669"/>
    <property type="project" value="UniProtKB-KW"/>
</dbReference>
<dbReference type="InterPro" id="IPR013325">
    <property type="entry name" value="RNA_pol_sigma_r2"/>
</dbReference>
<dbReference type="InterPro" id="IPR039425">
    <property type="entry name" value="RNA_pol_sigma-70-like"/>
</dbReference>
<sequence>MANTTHFDSQSSLSASTFEAVFEKLAIPLTKFVIKRVSGDSEAVEEVLSSTMVAAWRGWNSFRHKSSYFTWMCRIALNKIADYYHDQVNRNSKIIVPLIDAFNNVDSKSLSPEETLALNDLRKSVNDCLNLLPPEKRRLLQFRYWYDLSYSEISKIVGISERAVEGQLYRARHEFAEVWSRESKD</sequence>
<dbReference type="InterPro" id="IPR013324">
    <property type="entry name" value="RNA_pol_sigma_r3/r4-like"/>
</dbReference>
<dbReference type="SUPFAM" id="SSF88659">
    <property type="entry name" value="Sigma3 and sigma4 domains of RNA polymerase sigma factors"/>
    <property type="match status" value="1"/>
</dbReference>
<evidence type="ECO:0000256" key="5">
    <source>
        <dbReference type="ARBA" id="ARBA00023163"/>
    </source>
</evidence>
<dbReference type="EMBL" id="LBVU01000002">
    <property type="protein sequence ID" value="KKQ92559.1"/>
    <property type="molecule type" value="Genomic_DNA"/>
</dbReference>
<dbReference type="Proteomes" id="UP000034774">
    <property type="component" value="Unassembled WGS sequence"/>
</dbReference>
<gene>
    <name evidence="8" type="ORF">UT17_C0002G0222</name>
</gene>
<name>A0A0G0P344_9BACT</name>
<feature type="domain" description="RNA polymerase sigma-70 region 2" evidence="6">
    <location>
        <begin position="29"/>
        <end position="87"/>
    </location>
</feature>
<dbReference type="PANTHER" id="PTHR43133:SF8">
    <property type="entry name" value="RNA POLYMERASE SIGMA FACTOR HI_1459-RELATED"/>
    <property type="match status" value="1"/>
</dbReference>
<dbReference type="SUPFAM" id="SSF88946">
    <property type="entry name" value="Sigma2 domain of RNA polymerase sigma factors"/>
    <property type="match status" value="1"/>
</dbReference>
<dbReference type="GO" id="GO:0006352">
    <property type="term" value="P:DNA-templated transcription initiation"/>
    <property type="evidence" value="ECO:0007669"/>
    <property type="project" value="InterPro"/>
</dbReference>
<dbReference type="AlphaFoldDB" id="A0A0G0P344"/>